<evidence type="ECO:0000256" key="1">
    <source>
        <dbReference type="SAM" id="SignalP"/>
    </source>
</evidence>
<evidence type="ECO:0000313" key="2">
    <source>
        <dbReference type="EMBL" id="EFA43232.1"/>
    </source>
</evidence>
<comment type="caution">
    <text evidence="2">The sequence shown here is derived from an EMBL/GenBank/DDBJ whole genome shotgun (WGS) entry which is preliminary data.</text>
</comment>
<dbReference type="InterPro" id="IPR032293">
    <property type="entry name" value="DUF4840"/>
</dbReference>
<dbReference type="EMBL" id="ACKS01000084">
    <property type="protein sequence ID" value="EFA43232.1"/>
    <property type="molecule type" value="Genomic_DNA"/>
</dbReference>
<organism evidence="2 3">
    <name type="scientific">Hallella bergensis DSM 17361</name>
    <dbReference type="NCBI Taxonomy" id="585502"/>
    <lineage>
        <taxon>Bacteria</taxon>
        <taxon>Pseudomonadati</taxon>
        <taxon>Bacteroidota</taxon>
        <taxon>Bacteroidia</taxon>
        <taxon>Bacteroidales</taxon>
        <taxon>Prevotellaceae</taxon>
        <taxon>Hallella</taxon>
    </lineage>
</organism>
<feature type="signal peptide" evidence="1">
    <location>
        <begin position="1"/>
        <end position="23"/>
    </location>
</feature>
<accession>D1PZG3</accession>
<proteinExistence type="predicted"/>
<sequence length="207" mass="22659">MKFLKLLPILCGCVAAVSFTSCNPDDEPKNLTPEQKKTAFMAVKGSYSGDFIYLDPKSANKPDKTDTVSVSWEIDTDSTLTIKNFPAAPLAAHITDAKLAEAMAAQPAQPLKCRIGFYSVTPVGFLINPISAEYQVTYNGGSHKVQVGFYVNNPYSYGAYNSMSKQMKMQIVVGGIFLDGKFQKTLLKKAVPFGIETKKPTEKKPKK</sequence>
<dbReference type="Pfam" id="PF16128">
    <property type="entry name" value="DUF4840"/>
    <property type="match status" value="1"/>
</dbReference>
<dbReference type="RefSeq" id="WP_007174451.1">
    <property type="nucleotide sequence ID" value="NZ_GG704781.1"/>
</dbReference>
<evidence type="ECO:0000313" key="3">
    <source>
        <dbReference type="Proteomes" id="UP000003160"/>
    </source>
</evidence>
<gene>
    <name evidence="2" type="ORF">HMPREF0645_2348</name>
</gene>
<reference evidence="2 3" key="1">
    <citation type="submission" date="2009-10" db="EMBL/GenBank/DDBJ databases">
        <authorList>
            <person name="Qin X."/>
            <person name="Bachman B."/>
            <person name="Battles P."/>
            <person name="Bell A."/>
            <person name="Bess C."/>
            <person name="Bickham C."/>
            <person name="Chaboub L."/>
            <person name="Chen D."/>
            <person name="Coyle M."/>
            <person name="Deiros D.R."/>
            <person name="Dinh H."/>
            <person name="Forbes L."/>
            <person name="Fowler G."/>
            <person name="Francisco L."/>
            <person name="Fu Q."/>
            <person name="Gubbala S."/>
            <person name="Hale W."/>
            <person name="Han Y."/>
            <person name="Hemphill L."/>
            <person name="Highlander S.K."/>
            <person name="Hirani K."/>
            <person name="Hogues M."/>
            <person name="Jackson L."/>
            <person name="Jakkamsetti A."/>
            <person name="Javaid M."/>
            <person name="Jiang H."/>
            <person name="Korchina V."/>
            <person name="Kovar C."/>
            <person name="Lara F."/>
            <person name="Lee S."/>
            <person name="Mata R."/>
            <person name="Mathew T."/>
            <person name="Moen C."/>
            <person name="Morales K."/>
            <person name="Munidasa M."/>
            <person name="Nazareth L."/>
            <person name="Ngo R."/>
            <person name="Nguyen L."/>
            <person name="Okwuonu G."/>
            <person name="Ongeri F."/>
            <person name="Patil S."/>
            <person name="Petrosino J."/>
            <person name="Pham C."/>
            <person name="Pham P."/>
            <person name="Pu L.-L."/>
            <person name="Puazo M."/>
            <person name="Raj R."/>
            <person name="Reid J."/>
            <person name="Rouhana J."/>
            <person name="Saada N."/>
            <person name="Shang Y."/>
            <person name="Simmons D."/>
            <person name="Thornton R."/>
            <person name="Warren J."/>
            <person name="Weissenberger G."/>
            <person name="Zhang J."/>
            <person name="Zhang L."/>
            <person name="Zhou C."/>
            <person name="Zhu D."/>
            <person name="Muzny D."/>
            <person name="Worley K."/>
            <person name="Gibbs R."/>
        </authorList>
    </citation>
    <scope>NUCLEOTIDE SEQUENCE [LARGE SCALE GENOMIC DNA]</scope>
    <source>
        <strain evidence="2 3">DSM 17361</strain>
    </source>
</reference>
<dbReference type="Proteomes" id="UP000003160">
    <property type="component" value="Unassembled WGS sequence"/>
</dbReference>
<name>D1PZG3_9BACT</name>
<keyword evidence="1" id="KW-0732">Signal</keyword>
<feature type="chain" id="PRO_5003026087" description="DUF4840 domain-containing protein" evidence="1">
    <location>
        <begin position="24"/>
        <end position="207"/>
    </location>
</feature>
<dbReference type="PROSITE" id="PS51257">
    <property type="entry name" value="PROKAR_LIPOPROTEIN"/>
    <property type="match status" value="1"/>
</dbReference>
<dbReference type="HOGENOM" id="CLU_105854_0_0_10"/>
<evidence type="ECO:0008006" key="4">
    <source>
        <dbReference type="Google" id="ProtNLM"/>
    </source>
</evidence>
<protein>
    <recommendedName>
        <fullName evidence="4">DUF4840 domain-containing protein</fullName>
    </recommendedName>
</protein>
<keyword evidence="3" id="KW-1185">Reference proteome</keyword>
<dbReference type="OrthoDB" id="1082869at2"/>
<dbReference type="AlphaFoldDB" id="D1PZG3"/>